<evidence type="ECO:0008006" key="10">
    <source>
        <dbReference type="Google" id="ProtNLM"/>
    </source>
</evidence>
<reference evidence="9" key="1">
    <citation type="journal article" date="2011" name="J. Bacteriol.">
        <title>Genome sequence of the vertebrate gut symbiont Lactobacillus reuteri ATCC 53608.</title>
        <authorList>
            <person name="Heavens D."/>
            <person name="Tailford L.E."/>
            <person name="Crossman L."/>
            <person name="Jeffers F."/>
            <person name="Mackenzie D.A."/>
            <person name="Caccamo M."/>
            <person name="Juge N."/>
        </authorList>
    </citation>
    <scope>NUCLEOTIDE SEQUENCE [LARGE SCALE GENOMIC DNA]</scope>
    <source>
        <strain evidence="9">ATCC 53608</strain>
    </source>
</reference>
<feature type="transmembrane region" description="Helical" evidence="8">
    <location>
        <begin position="127"/>
        <end position="149"/>
    </location>
</feature>
<feature type="transmembrane region" description="Helical" evidence="8">
    <location>
        <begin position="205"/>
        <end position="222"/>
    </location>
</feature>
<name>A0A0S4NRC6_LIMR5</name>
<feature type="transmembrane region" description="Helical" evidence="8">
    <location>
        <begin position="12"/>
        <end position="29"/>
    </location>
</feature>
<comment type="subcellular location">
    <subcellularLocation>
        <location evidence="1">Cell membrane</location>
        <topology evidence="1">Multi-pass membrane protein</topology>
    </subcellularLocation>
</comment>
<accession>F8KF74</accession>
<dbReference type="RefSeq" id="WP_004562469.1">
    <property type="nucleotide sequence ID" value="NZ_JBKZCH010000011.1"/>
</dbReference>
<dbReference type="PANTHER" id="PTHR34979:SF1">
    <property type="entry name" value="INNER MEMBRANE PROTEIN YGAZ"/>
    <property type="match status" value="1"/>
</dbReference>
<dbReference type="EMBL" id="FR854367">
    <property type="protein sequence ID" value="CCC04119.1"/>
    <property type="molecule type" value="Genomic_DNA"/>
</dbReference>
<evidence type="ECO:0000256" key="2">
    <source>
        <dbReference type="ARBA" id="ARBA00010735"/>
    </source>
</evidence>
<accession>A0A0S4NRC6</accession>
<keyword evidence="7 8" id="KW-0472">Membrane</keyword>
<evidence type="ECO:0000256" key="3">
    <source>
        <dbReference type="ARBA" id="ARBA00022448"/>
    </source>
</evidence>
<dbReference type="GO" id="GO:1903785">
    <property type="term" value="P:L-valine transmembrane transport"/>
    <property type="evidence" value="ECO:0007669"/>
    <property type="project" value="TreeGrafter"/>
</dbReference>
<proteinExistence type="inferred from homology"/>
<evidence type="ECO:0000256" key="5">
    <source>
        <dbReference type="ARBA" id="ARBA00022692"/>
    </source>
</evidence>
<feature type="transmembrane region" description="Helical" evidence="8">
    <location>
        <begin position="155"/>
        <end position="172"/>
    </location>
</feature>
<comment type="similarity">
    <text evidence="2">Belongs to the AzlC family.</text>
</comment>
<feature type="transmembrane region" description="Helical" evidence="8">
    <location>
        <begin position="41"/>
        <end position="61"/>
    </location>
</feature>
<dbReference type="InterPro" id="IPR011606">
    <property type="entry name" value="Brnchd-chn_aa_trnsp_permease"/>
</dbReference>
<evidence type="ECO:0000256" key="4">
    <source>
        <dbReference type="ARBA" id="ARBA00022475"/>
    </source>
</evidence>
<evidence type="ECO:0000256" key="6">
    <source>
        <dbReference type="ARBA" id="ARBA00022989"/>
    </source>
</evidence>
<dbReference type="HOGENOM" id="CLU_065777_4_0_9"/>
<keyword evidence="4" id="KW-1003">Cell membrane</keyword>
<keyword evidence="3" id="KW-0813">Transport</keyword>
<dbReference type="PANTHER" id="PTHR34979">
    <property type="entry name" value="INNER MEMBRANE PROTEIN YGAZ"/>
    <property type="match status" value="1"/>
</dbReference>
<evidence type="ECO:0000313" key="9">
    <source>
        <dbReference type="EMBL" id="CCC04119.1"/>
    </source>
</evidence>
<reference evidence="9" key="2">
    <citation type="submission" date="2011-05" db="EMBL/GenBank/DDBJ databases">
        <authorList>
            <person name="Davey R."/>
        </authorList>
    </citation>
    <scope>NUCLEOTIDE SEQUENCE</scope>
    <source>
        <strain evidence="9">ATCC 53608</strain>
    </source>
</reference>
<sequence>MRKEVRYAFQKTSPVMLGFLFLGASYGIYMHKLGFNFLYPLLMAATIFAGSVEFVIGNLLVQSFQPLTVLILTALVNSRHIFYGITMLKKYSNTGKLKPILIFGMCDESFSLNATLKVPTDLDRSYVYFYITAFNYFSWVAGAGLGGLLGGMINLNLAGLDFVMTALFIVLFTEQLKNARTQRDALIGLVFAIICLLFCNKNAFLLVTLVTLVALFSLNYLITRRKNDIN</sequence>
<dbReference type="AlphaFoldDB" id="A0A0S4NRC6"/>
<keyword evidence="6 8" id="KW-1133">Transmembrane helix</keyword>
<evidence type="ECO:0000256" key="7">
    <source>
        <dbReference type="ARBA" id="ARBA00023136"/>
    </source>
</evidence>
<evidence type="ECO:0000256" key="1">
    <source>
        <dbReference type="ARBA" id="ARBA00004651"/>
    </source>
</evidence>
<feature type="transmembrane region" description="Helical" evidence="8">
    <location>
        <begin position="184"/>
        <end position="199"/>
    </location>
</feature>
<evidence type="ECO:0000256" key="8">
    <source>
        <dbReference type="SAM" id="Phobius"/>
    </source>
</evidence>
<protein>
    <recommendedName>
        <fullName evidence="10">Branched-chain amino acid transporter AzlC</fullName>
    </recommendedName>
</protein>
<dbReference type="GO" id="GO:0005886">
    <property type="term" value="C:plasma membrane"/>
    <property type="evidence" value="ECO:0007669"/>
    <property type="project" value="UniProtKB-SubCell"/>
</dbReference>
<keyword evidence="5 8" id="KW-0812">Transmembrane</keyword>
<dbReference type="Pfam" id="PF03591">
    <property type="entry name" value="AzlC"/>
    <property type="match status" value="1"/>
</dbReference>
<organism evidence="9">
    <name type="scientific">Limosilactobacillus reuteri subsp. suis (strain ATCC 53608 / LMG 31752 / 1063)</name>
    <name type="common">Lactobacillus reuteri</name>
    <dbReference type="NCBI Taxonomy" id="927703"/>
    <lineage>
        <taxon>Bacteria</taxon>
        <taxon>Bacillati</taxon>
        <taxon>Bacillota</taxon>
        <taxon>Bacilli</taxon>
        <taxon>Lactobacillales</taxon>
        <taxon>Lactobacillaceae</taxon>
        <taxon>Limosilactobacillus</taxon>
    </lineage>
</organism>
<gene>
    <name evidence="9" type="ORF">LRATCC53608_1367</name>
</gene>